<feature type="transmembrane region" description="Helical" evidence="1">
    <location>
        <begin position="51"/>
        <end position="69"/>
    </location>
</feature>
<dbReference type="AlphaFoldDB" id="A0A1G8RDM4"/>
<evidence type="ECO:0000256" key="1">
    <source>
        <dbReference type="SAM" id="Phobius"/>
    </source>
</evidence>
<protein>
    <recommendedName>
        <fullName evidence="4">DUF3278 domain-containing protein</fullName>
    </recommendedName>
</protein>
<dbReference type="Proteomes" id="UP000199225">
    <property type="component" value="Unassembled WGS sequence"/>
</dbReference>
<dbReference type="RefSeq" id="WP_093192600.1">
    <property type="nucleotide sequence ID" value="NZ_FNEV01000002.1"/>
</dbReference>
<keyword evidence="1" id="KW-0812">Transmembrane</keyword>
<sequence length="151" mass="17444">MKSWMSFLLSNDEYKRLKMLHFYAEGGVLLFIAMLVLFLTNDYFGLGPDVIVLLGMMVFIFYVSTRYMFAGIEYPDMTSEKSYRKEVRVTLMRSVTFLGIFSGFYLLLVDIPTTAEAWIDLAGIAIITSVVMFVSTFISLKRSYKKNRELL</sequence>
<dbReference type="OrthoDB" id="2429113at2"/>
<evidence type="ECO:0000313" key="2">
    <source>
        <dbReference type="EMBL" id="SDJ15076.1"/>
    </source>
</evidence>
<gene>
    <name evidence="2" type="ORF">SAMN04490247_0970</name>
</gene>
<evidence type="ECO:0000313" key="3">
    <source>
        <dbReference type="Proteomes" id="UP000199225"/>
    </source>
</evidence>
<dbReference type="EMBL" id="FNEV01000002">
    <property type="protein sequence ID" value="SDJ15076.1"/>
    <property type="molecule type" value="Genomic_DNA"/>
</dbReference>
<evidence type="ECO:0008006" key="4">
    <source>
        <dbReference type="Google" id="ProtNLM"/>
    </source>
</evidence>
<accession>A0A1G8RDM4</accession>
<feature type="transmembrane region" description="Helical" evidence="1">
    <location>
        <begin position="20"/>
        <end position="39"/>
    </location>
</feature>
<feature type="transmembrane region" description="Helical" evidence="1">
    <location>
        <begin position="90"/>
        <end position="109"/>
    </location>
</feature>
<name>A0A1G8RDM4_9BACI</name>
<reference evidence="3" key="1">
    <citation type="submission" date="2016-10" db="EMBL/GenBank/DDBJ databases">
        <authorList>
            <person name="Varghese N."/>
            <person name="Submissions S."/>
        </authorList>
    </citation>
    <scope>NUCLEOTIDE SEQUENCE [LARGE SCALE GENOMIC DNA]</scope>
    <source>
        <strain evidence="3">DSM 4771</strain>
    </source>
</reference>
<proteinExistence type="predicted"/>
<feature type="transmembrane region" description="Helical" evidence="1">
    <location>
        <begin position="121"/>
        <end position="140"/>
    </location>
</feature>
<keyword evidence="3" id="KW-1185">Reference proteome</keyword>
<keyword evidence="1" id="KW-1133">Transmembrane helix</keyword>
<dbReference type="STRING" id="86666.SAMN04490247_0970"/>
<keyword evidence="1" id="KW-0472">Membrane</keyword>
<organism evidence="2 3">
    <name type="scientific">Salimicrobium halophilum</name>
    <dbReference type="NCBI Taxonomy" id="86666"/>
    <lineage>
        <taxon>Bacteria</taxon>
        <taxon>Bacillati</taxon>
        <taxon>Bacillota</taxon>
        <taxon>Bacilli</taxon>
        <taxon>Bacillales</taxon>
        <taxon>Bacillaceae</taxon>
        <taxon>Salimicrobium</taxon>
    </lineage>
</organism>